<evidence type="ECO:0000256" key="1">
    <source>
        <dbReference type="SAM" id="MobiDB-lite"/>
    </source>
</evidence>
<sequence length="77" mass="8416">MFSGITNQMSNWVGSVAKKSDSEVKEDEKPTSPTAVAATENIENVEAANPEEAKKETRLGQERMYIVQAQGANKTFP</sequence>
<accession>A0A9P0ADY8</accession>
<dbReference type="EMBL" id="OU963866">
    <property type="protein sequence ID" value="CAH0390697.1"/>
    <property type="molecule type" value="Genomic_DNA"/>
</dbReference>
<feature type="compositionally biased region" description="Basic and acidic residues" evidence="1">
    <location>
        <begin position="51"/>
        <end position="61"/>
    </location>
</feature>
<dbReference type="AlphaFoldDB" id="A0A9P0ADY8"/>
<feature type="region of interest" description="Disordered" evidence="1">
    <location>
        <begin position="1"/>
        <end position="77"/>
    </location>
</feature>
<gene>
    <name evidence="2" type="ORF">BEMITA_LOCUS9399</name>
</gene>
<feature type="compositionally biased region" description="Polar residues" evidence="1">
    <location>
        <begin position="1"/>
        <end position="13"/>
    </location>
</feature>
<dbReference type="Proteomes" id="UP001152759">
    <property type="component" value="Chromosome 5"/>
</dbReference>
<organism evidence="2 3">
    <name type="scientific">Bemisia tabaci</name>
    <name type="common">Sweetpotato whitefly</name>
    <name type="synonym">Aleurodes tabaci</name>
    <dbReference type="NCBI Taxonomy" id="7038"/>
    <lineage>
        <taxon>Eukaryota</taxon>
        <taxon>Metazoa</taxon>
        <taxon>Ecdysozoa</taxon>
        <taxon>Arthropoda</taxon>
        <taxon>Hexapoda</taxon>
        <taxon>Insecta</taxon>
        <taxon>Pterygota</taxon>
        <taxon>Neoptera</taxon>
        <taxon>Paraneoptera</taxon>
        <taxon>Hemiptera</taxon>
        <taxon>Sternorrhyncha</taxon>
        <taxon>Aleyrodoidea</taxon>
        <taxon>Aleyrodidae</taxon>
        <taxon>Aleyrodinae</taxon>
        <taxon>Bemisia</taxon>
    </lineage>
</organism>
<protein>
    <submittedName>
        <fullName evidence="2">Uncharacterized protein</fullName>
    </submittedName>
</protein>
<feature type="compositionally biased region" description="Basic and acidic residues" evidence="1">
    <location>
        <begin position="18"/>
        <end position="30"/>
    </location>
</feature>
<evidence type="ECO:0000313" key="2">
    <source>
        <dbReference type="EMBL" id="CAH0390697.1"/>
    </source>
</evidence>
<evidence type="ECO:0000313" key="3">
    <source>
        <dbReference type="Proteomes" id="UP001152759"/>
    </source>
</evidence>
<keyword evidence="3" id="KW-1185">Reference proteome</keyword>
<reference evidence="2" key="1">
    <citation type="submission" date="2021-12" db="EMBL/GenBank/DDBJ databases">
        <authorList>
            <person name="King R."/>
        </authorList>
    </citation>
    <scope>NUCLEOTIDE SEQUENCE</scope>
</reference>
<proteinExistence type="predicted"/>
<name>A0A9P0ADY8_BEMTA</name>